<name>A0A381R4N0_9ZZZZ</name>
<dbReference type="AlphaFoldDB" id="A0A381R4N0"/>
<dbReference type="Gene3D" id="2.20.25.10">
    <property type="match status" value="1"/>
</dbReference>
<organism evidence="1">
    <name type="scientific">marine metagenome</name>
    <dbReference type="NCBI Taxonomy" id="408172"/>
    <lineage>
        <taxon>unclassified sequences</taxon>
        <taxon>metagenomes</taxon>
        <taxon>ecological metagenomes</taxon>
    </lineage>
</organism>
<sequence length="88" mass="9658">MLDPELLEILVCPETKQPIRLANPVVLQKLNAAIAEGSVSNKGGEPVLERIEEGLIREDNSYLYPVRDDIPIMLIDSAIPLSMDTASD</sequence>
<dbReference type="InterPro" id="IPR005651">
    <property type="entry name" value="Trm112-like"/>
</dbReference>
<accession>A0A381R4N0</accession>
<protein>
    <recommendedName>
        <fullName evidence="2">Trm112 family protein</fullName>
    </recommendedName>
</protein>
<reference evidence="1" key="1">
    <citation type="submission" date="2018-05" db="EMBL/GenBank/DDBJ databases">
        <authorList>
            <person name="Lanie J.A."/>
            <person name="Ng W.-L."/>
            <person name="Kazmierczak K.M."/>
            <person name="Andrzejewski T.M."/>
            <person name="Davidsen T.M."/>
            <person name="Wayne K.J."/>
            <person name="Tettelin H."/>
            <person name="Glass J.I."/>
            <person name="Rusch D."/>
            <person name="Podicherti R."/>
            <person name="Tsui H.-C.T."/>
            <person name="Winkler M.E."/>
        </authorList>
    </citation>
    <scope>NUCLEOTIDE SEQUENCE</scope>
</reference>
<evidence type="ECO:0008006" key="2">
    <source>
        <dbReference type="Google" id="ProtNLM"/>
    </source>
</evidence>
<gene>
    <name evidence="1" type="ORF">METZ01_LOCUS39575</name>
</gene>
<dbReference type="SUPFAM" id="SSF158997">
    <property type="entry name" value="Trm112p-like"/>
    <property type="match status" value="1"/>
</dbReference>
<proteinExistence type="predicted"/>
<dbReference type="EMBL" id="UINC01001695">
    <property type="protein sequence ID" value="SUZ86721.1"/>
    <property type="molecule type" value="Genomic_DNA"/>
</dbReference>
<evidence type="ECO:0000313" key="1">
    <source>
        <dbReference type="EMBL" id="SUZ86721.1"/>
    </source>
</evidence>
<dbReference type="Pfam" id="PF03966">
    <property type="entry name" value="Trm112p"/>
    <property type="match status" value="1"/>
</dbReference>